<dbReference type="EMBL" id="CM042887">
    <property type="protein sequence ID" value="KAI4330262.1"/>
    <property type="molecule type" value="Genomic_DNA"/>
</dbReference>
<dbReference type="Proteomes" id="UP001057402">
    <property type="component" value="Chromosome 8"/>
</dbReference>
<gene>
    <name evidence="1" type="ORF">MLD38_028562</name>
</gene>
<keyword evidence="2" id="KW-1185">Reference proteome</keyword>
<sequence>MSAPSSSLSRRDVDRIKGPWSLEEDDALKALVQRHGPRNWTIISRSIPGRSGKSCRLRWCNQLSPGVEHRAFTTEEDETIIRAHARLGNKWASIARLLSGRTDNAIKNHWNSTLKRKCSSMSGEDFREFYEKGGGGESVGSGVDLVRLPPLKRSASVGAAAGTVAFASPRSPEEKSESSVQLGRGHEMLAAIGSCSDDPLTLLSLSLPGSESQPSEATTRKPIPELADSGNAPLTLSTLVASLSGGNLTLPDDGRVVAHLVIPSEVADMAMQPANAIPLVSVPATEVASNGKPEFRPFDAEFMKVMQEIIRSEVRDYMARLEGNGGTVGMCSQTAATEGIRNAVARRIGIGKIE</sequence>
<name>A0ACB9N1F4_9MYRT</name>
<evidence type="ECO:0000313" key="2">
    <source>
        <dbReference type="Proteomes" id="UP001057402"/>
    </source>
</evidence>
<comment type="caution">
    <text evidence="1">The sequence shown here is derived from an EMBL/GenBank/DDBJ whole genome shotgun (WGS) entry which is preliminary data.</text>
</comment>
<evidence type="ECO:0000313" key="1">
    <source>
        <dbReference type="EMBL" id="KAI4330262.1"/>
    </source>
</evidence>
<protein>
    <submittedName>
        <fullName evidence="1">Uncharacterized protein</fullName>
    </submittedName>
</protein>
<organism evidence="1 2">
    <name type="scientific">Melastoma candidum</name>
    <dbReference type="NCBI Taxonomy" id="119954"/>
    <lineage>
        <taxon>Eukaryota</taxon>
        <taxon>Viridiplantae</taxon>
        <taxon>Streptophyta</taxon>
        <taxon>Embryophyta</taxon>
        <taxon>Tracheophyta</taxon>
        <taxon>Spermatophyta</taxon>
        <taxon>Magnoliopsida</taxon>
        <taxon>eudicotyledons</taxon>
        <taxon>Gunneridae</taxon>
        <taxon>Pentapetalae</taxon>
        <taxon>rosids</taxon>
        <taxon>malvids</taxon>
        <taxon>Myrtales</taxon>
        <taxon>Melastomataceae</taxon>
        <taxon>Melastomatoideae</taxon>
        <taxon>Melastomateae</taxon>
        <taxon>Melastoma</taxon>
    </lineage>
</organism>
<accession>A0ACB9N1F4</accession>
<reference evidence="2" key="1">
    <citation type="journal article" date="2023" name="Front. Plant Sci.">
        <title>Chromosomal-level genome assembly of Melastoma candidum provides insights into trichome evolution.</title>
        <authorList>
            <person name="Zhong Y."/>
            <person name="Wu W."/>
            <person name="Sun C."/>
            <person name="Zou P."/>
            <person name="Liu Y."/>
            <person name="Dai S."/>
            <person name="Zhou R."/>
        </authorList>
    </citation>
    <scope>NUCLEOTIDE SEQUENCE [LARGE SCALE GENOMIC DNA]</scope>
</reference>
<proteinExistence type="predicted"/>